<name>A0A8S5U0G4_9CAUD</name>
<reference evidence="2" key="1">
    <citation type="journal article" date="2021" name="Proc. Natl. Acad. Sci. U.S.A.">
        <title>A Catalog of Tens of Thousands of Viruses from Human Metagenomes Reveals Hidden Associations with Chronic Diseases.</title>
        <authorList>
            <person name="Tisza M.J."/>
            <person name="Buck C.B."/>
        </authorList>
    </citation>
    <scope>NUCLEOTIDE SEQUENCE</scope>
    <source>
        <strain evidence="2">CtNEy24</strain>
    </source>
</reference>
<evidence type="ECO:0000313" key="2">
    <source>
        <dbReference type="EMBL" id="DAF87934.1"/>
    </source>
</evidence>
<dbReference type="EMBL" id="BK015974">
    <property type="protein sequence ID" value="DAF87934.1"/>
    <property type="molecule type" value="Genomic_DNA"/>
</dbReference>
<dbReference type="Pfam" id="PF14206">
    <property type="entry name" value="Cys_rich_CPCC"/>
    <property type="match status" value="1"/>
</dbReference>
<protein>
    <submittedName>
        <fullName evidence="2">Cysteine-rich protein</fullName>
    </submittedName>
</protein>
<accession>A0A8S5U0G4</accession>
<proteinExistence type="predicted"/>
<organism evidence="2">
    <name type="scientific">Siphoviridae sp. ctNEy24</name>
    <dbReference type="NCBI Taxonomy" id="2825466"/>
    <lineage>
        <taxon>Viruses</taxon>
        <taxon>Duplodnaviria</taxon>
        <taxon>Heunggongvirae</taxon>
        <taxon>Uroviricota</taxon>
        <taxon>Caudoviricetes</taxon>
    </lineage>
</organism>
<dbReference type="InterPro" id="IPR025983">
    <property type="entry name" value="Cys_rich_CPCC"/>
</dbReference>
<evidence type="ECO:0000259" key="1">
    <source>
        <dbReference type="Pfam" id="PF14206"/>
    </source>
</evidence>
<feature type="domain" description="Cysteine-rich CPCC" evidence="1">
    <location>
        <begin position="14"/>
        <end position="65"/>
    </location>
</feature>
<sequence>MNTENNKKNPAIRPCPVCGKYIFKEPYEDCPVCGWENDVVQEKWLTVGGCANVMSLEECRKAYAEGKEFF</sequence>